<dbReference type="InterPro" id="IPR014718">
    <property type="entry name" value="GH-type_carb-bd"/>
</dbReference>
<protein>
    <recommendedName>
        <fullName evidence="5">Aldose 1-epimerase</fullName>
        <ecNumber evidence="5">5.1.3.3</ecNumber>
    </recommendedName>
</protein>
<dbReference type="PIRSF" id="PIRSF005096">
    <property type="entry name" value="GALM"/>
    <property type="match status" value="1"/>
</dbReference>
<comment type="pathway">
    <text evidence="1 5">Carbohydrate metabolism; hexose metabolism.</text>
</comment>
<keyword evidence="3 5" id="KW-0413">Isomerase</keyword>
<evidence type="ECO:0000256" key="3">
    <source>
        <dbReference type="ARBA" id="ARBA00023235"/>
    </source>
</evidence>
<gene>
    <name evidence="9" type="ORF">H8B19_10655</name>
</gene>
<evidence type="ECO:0000256" key="5">
    <source>
        <dbReference type="PIRNR" id="PIRNR005096"/>
    </source>
</evidence>
<dbReference type="CDD" id="cd09019">
    <property type="entry name" value="galactose_mutarotase_like"/>
    <property type="match status" value="1"/>
</dbReference>
<dbReference type="GO" id="GO:0033499">
    <property type="term" value="P:galactose catabolic process via UDP-galactose, Leloir pathway"/>
    <property type="evidence" value="ECO:0007669"/>
    <property type="project" value="TreeGrafter"/>
</dbReference>
<dbReference type="Gene3D" id="2.70.98.10">
    <property type="match status" value="1"/>
</dbReference>
<evidence type="ECO:0000313" key="10">
    <source>
        <dbReference type="Proteomes" id="UP000601768"/>
    </source>
</evidence>
<evidence type="ECO:0000256" key="7">
    <source>
        <dbReference type="PIRSR" id="PIRSR005096-2"/>
    </source>
</evidence>
<dbReference type="AlphaFoldDB" id="A0A8J6M2P9"/>
<feature type="binding site" evidence="7">
    <location>
        <position position="278"/>
    </location>
    <ligand>
        <name>beta-D-galactose</name>
        <dbReference type="ChEBI" id="CHEBI:27667"/>
    </ligand>
</feature>
<reference evidence="9" key="1">
    <citation type="journal article" date="2018" name="Int. J. Syst. Evol. Microbiol.">
        <title>Neptunicella marina gen. nov., sp. nov., isolated from surface seawater.</title>
        <authorList>
            <person name="Liu X."/>
            <person name="Lai Q."/>
            <person name="Du Y."/>
            <person name="Zhang X."/>
            <person name="Liu Z."/>
            <person name="Sun F."/>
            <person name="Shao Z."/>
        </authorList>
    </citation>
    <scope>NUCLEOTIDE SEQUENCE</scope>
    <source>
        <strain evidence="9">S27-2</strain>
    </source>
</reference>
<feature type="binding site" evidence="8">
    <location>
        <begin position="208"/>
        <end position="210"/>
    </location>
    <ligand>
        <name>beta-D-galactose</name>
        <dbReference type="ChEBI" id="CHEBI:27667"/>
    </ligand>
</feature>
<dbReference type="PANTHER" id="PTHR10091">
    <property type="entry name" value="ALDOSE-1-EPIMERASE"/>
    <property type="match status" value="1"/>
</dbReference>
<evidence type="ECO:0000256" key="4">
    <source>
        <dbReference type="ARBA" id="ARBA00023277"/>
    </source>
</evidence>
<dbReference type="GO" id="GO:0006006">
    <property type="term" value="P:glucose metabolic process"/>
    <property type="evidence" value="ECO:0007669"/>
    <property type="project" value="TreeGrafter"/>
</dbReference>
<reference evidence="9" key="2">
    <citation type="submission" date="2020-08" db="EMBL/GenBank/DDBJ databases">
        <authorList>
            <person name="Lai Q."/>
        </authorList>
    </citation>
    <scope>NUCLEOTIDE SEQUENCE</scope>
    <source>
        <strain evidence="9">S27-2</strain>
    </source>
</reference>
<sequence length="380" mass="42231">MNWRYFLLVAVFSRMTLGATDVQAGSPSLNVQQHKFGQLDDGHPVWAFQLSNRMGTQVTVLTYGGIVQKIQLPAKNGNMTDIVLGYDTVEKYVADNSYLGAIVGRFANRIANASFRLDGHKYILDQNGGQHNLHSGSAGVNKKLWQASSWQNDTEVGVTLKVTSPDGDGGFPGNLDITATYSLNNDNRLLLDIRANTDKKTPVSLTSHSYFNLRGEGSVLNHAVQVLAEHFTPVTPSLIPTGELRPVAGTPFDFRLSKKLIHDIDKKNQQLLYAHGYDHNWVINTNDKQTLNKAVEIKSEVTGIAMSVFTDLPGVQLYTGNFIARDFSGKNNRQFGPRGAICIEPQYFPDSPNQHSFPSAILRPEQQYHKKIAWKFSIVR</sequence>
<dbReference type="PANTHER" id="PTHR10091:SF0">
    <property type="entry name" value="GALACTOSE MUTAROTASE"/>
    <property type="match status" value="1"/>
</dbReference>
<keyword evidence="4 5" id="KW-0119">Carbohydrate metabolism</keyword>
<keyword evidence="10" id="KW-1185">Reference proteome</keyword>
<dbReference type="EC" id="5.1.3.3" evidence="5"/>
<name>A0A8J6M2P9_9ALTE</name>
<dbReference type="InterPro" id="IPR011013">
    <property type="entry name" value="Gal_mutarotase_sf_dom"/>
</dbReference>
<dbReference type="RefSeq" id="WP_186506868.1">
    <property type="nucleotide sequence ID" value="NZ_JACNEP010000007.1"/>
</dbReference>
<proteinExistence type="inferred from homology"/>
<evidence type="ECO:0000256" key="2">
    <source>
        <dbReference type="ARBA" id="ARBA00006206"/>
    </source>
</evidence>
<dbReference type="NCBIfam" id="NF008277">
    <property type="entry name" value="PRK11055.1"/>
    <property type="match status" value="1"/>
</dbReference>
<feature type="active site" description="Proton acceptor" evidence="6">
    <location>
        <position position="344"/>
    </location>
</feature>
<dbReference type="Proteomes" id="UP000601768">
    <property type="component" value="Unassembled WGS sequence"/>
</dbReference>
<dbReference type="InterPro" id="IPR015443">
    <property type="entry name" value="Aldose_1-epimerase"/>
</dbReference>
<evidence type="ECO:0000256" key="8">
    <source>
        <dbReference type="PIRSR" id="PIRSR005096-3"/>
    </source>
</evidence>
<dbReference type="GO" id="GO:0004034">
    <property type="term" value="F:aldose 1-epimerase activity"/>
    <property type="evidence" value="ECO:0007669"/>
    <property type="project" value="UniProtKB-EC"/>
</dbReference>
<evidence type="ECO:0000256" key="6">
    <source>
        <dbReference type="PIRSR" id="PIRSR005096-1"/>
    </source>
</evidence>
<comment type="caution">
    <text evidence="9">The sequence shown here is derived from an EMBL/GenBank/DDBJ whole genome shotgun (WGS) entry which is preliminary data.</text>
</comment>
<comment type="catalytic activity">
    <reaction evidence="5">
        <text>alpha-D-glucose = beta-D-glucose</text>
        <dbReference type="Rhea" id="RHEA:10264"/>
        <dbReference type="ChEBI" id="CHEBI:15903"/>
        <dbReference type="ChEBI" id="CHEBI:17925"/>
        <dbReference type="EC" id="5.1.3.3"/>
    </reaction>
</comment>
<feature type="active site" description="Proton donor" evidence="6">
    <location>
        <position position="208"/>
    </location>
</feature>
<evidence type="ECO:0000313" key="9">
    <source>
        <dbReference type="EMBL" id="MBC3766342.1"/>
    </source>
</evidence>
<comment type="similarity">
    <text evidence="2 5">Belongs to the aldose epimerase family.</text>
</comment>
<dbReference type="UniPathway" id="UPA00242"/>
<accession>A0A8J6M2P9</accession>
<dbReference type="GO" id="GO:0030246">
    <property type="term" value="F:carbohydrate binding"/>
    <property type="evidence" value="ECO:0007669"/>
    <property type="project" value="InterPro"/>
</dbReference>
<feature type="binding site" evidence="8">
    <location>
        <begin position="108"/>
        <end position="109"/>
    </location>
    <ligand>
        <name>beta-D-galactose</name>
        <dbReference type="ChEBI" id="CHEBI:27667"/>
    </ligand>
</feature>
<organism evidence="9 10">
    <name type="scientific">Neptunicella marina</name>
    <dbReference type="NCBI Taxonomy" id="2125989"/>
    <lineage>
        <taxon>Bacteria</taxon>
        <taxon>Pseudomonadati</taxon>
        <taxon>Pseudomonadota</taxon>
        <taxon>Gammaproteobacteria</taxon>
        <taxon>Alteromonadales</taxon>
        <taxon>Alteromonadaceae</taxon>
        <taxon>Neptunicella</taxon>
    </lineage>
</organism>
<dbReference type="InterPro" id="IPR047215">
    <property type="entry name" value="Galactose_mutarotase-like"/>
</dbReference>
<dbReference type="EMBL" id="JACNEP010000007">
    <property type="protein sequence ID" value="MBC3766342.1"/>
    <property type="molecule type" value="Genomic_DNA"/>
</dbReference>
<dbReference type="SUPFAM" id="SSF74650">
    <property type="entry name" value="Galactose mutarotase-like"/>
    <property type="match status" value="1"/>
</dbReference>
<evidence type="ECO:0000256" key="1">
    <source>
        <dbReference type="ARBA" id="ARBA00005028"/>
    </source>
</evidence>
<dbReference type="Pfam" id="PF01263">
    <property type="entry name" value="Aldose_epim"/>
    <property type="match status" value="1"/>
</dbReference>
<dbReference type="InterPro" id="IPR008183">
    <property type="entry name" value="Aldose_1/G6P_1-epimerase"/>
</dbReference>